<dbReference type="RefSeq" id="WP_133683332.1">
    <property type="nucleotide sequence ID" value="NZ_SNZP01000015.1"/>
</dbReference>
<dbReference type="InterPro" id="IPR016155">
    <property type="entry name" value="Mopterin_synth/thiamin_S_b"/>
</dbReference>
<dbReference type="Gene3D" id="3.10.20.30">
    <property type="match status" value="1"/>
</dbReference>
<dbReference type="AlphaFoldDB" id="A0A4R7B1A6"/>
<keyword evidence="2" id="KW-1185">Reference proteome</keyword>
<reference evidence="1 2" key="1">
    <citation type="submission" date="2019-03" db="EMBL/GenBank/DDBJ databases">
        <title>Genomic Encyclopedia of Type Strains, Phase III (KMG-III): the genomes of soil and plant-associated and newly described type strains.</title>
        <authorList>
            <person name="Whitman W."/>
        </authorList>
    </citation>
    <scope>NUCLEOTIDE SEQUENCE [LARGE SCALE GENOMIC DNA]</scope>
    <source>
        <strain evidence="1 2">CECT 8976</strain>
    </source>
</reference>
<dbReference type="Pfam" id="PF02597">
    <property type="entry name" value="ThiS"/>
    <property type="match status" value="1"/>
</dbReference>
<dbReference type="CDD" id="cd00754">
    <property type="entry name" value="Ubl_MoaD"/>
    <property type="match status" value="1"/>
</dbReference>
<evidence type="ECO:0000313" key="1">
    <source>
        <dbReference type="EMBL" id="TDR73058.1"/>
    </source>
</evidence>
<proteinExistence type="predicted"/>
<dbReference type="InterPro" id="IPR012675">
    <property type="entry name" value="Beta-grasp_dom_sf"/>
</dbReference>
<dbReference type="EMBL" id="SNZP01000015">
    <property type="protein sequence ID" value="TDR73058.1"/>
    <property type="molecule type" value="Genomic_DNA"/>
</dbReference>
<comment type="caution">
    <text evidence="1">The sequence shown here is derived from an EMBL/GenBank/DDBJ whole genome shotgun (WGS) entry which is preliminary data.</text>
</comment>
<dbReference type="OrthoDB" id="9801945at2"/>
<evidence type="ECO:0000313" key="2">
    <source>
        <dbReference type="Proteomes" id="UP000295611"/>
    </source>
</evidence>
<dbReference type="InterPro" id="IPR003749">
    <property type="entry name" value="ThiS/MoaD-like"/>
</dbReference>
<name>A0A4R7B1A6_9NEIS</name>
<dbReference type="SUPFAM" id="SSF54285">
    <property type="entry name" value="MoaD/ThiS"/>
    <property type="match status" value="1"/>
</dbReference>
<protein>
    <submittedName>
        <fullName evidence="1">Molybdopterin synthase subunit MoaD</fullName>
    </submittedName>
</protein>
<sequence>MILVRYFGVLKDKLGLEQERLDWPGGTTRDLLTLLRARGGDWEQGLAPGQVFRLVVNQAIVRGDAEIPADAEVGILPPVTGG</sequence>
<gene>
    <name evidence="1" type="ORF">DFP86_11590</name>
</gene>
<dbReference type="Proteomes" id="UP000295611">
    <property type="component" value="Unassembled WGS sequence"/>
</dbReference>
<accession>A0A4R7B1A6</accession>
<organism evidence="1 2">
    <name type="scientific">Paludibacterium purpuratum</name>
    <dbReference type="NCBI Taxonomy" id="1144873"/>
    <lineage>
        <taxon>Bacteria</taxon>
        <taxon>Pseudomonadati</taxon>
        <taxon>Pseudomonadota</taxon>
        <taxon>Betaproteobacteria</taxon>
        <taxon>Neisseriales</taxon>
        <taxon>Chromobacteriaceae</taxon>
        <taxon>Paludibacterium</taxon>
    </lineage>
</organism>